<dbReference type="CDD" id="cd00093">
    <property type="entry name" value="HTH_XRE"/>
    <property type="match status" value="1"/>
</dbReference>
<organism evidence="3 4">
    <name type="scientific">Lapidilactobacillus gannanensis</name>
    <dbReference type="NCBI Taxonomy" id="2486002"/>
    <lineage>
        <taxon>Bacteria</taxon>
        <taxon>Bacillati</taxon>
        <taxon>Bacillota</taxon>
        <taxon>Bacilli</taxon>
        <taxon>Lactobacillales</taxon>
        <taxon>Lactobacillaceae</taxon>
        <taxon>Lapidilactobacillus</taxon>
    </lineage>
</organism>
<comment type="caution">
    <text evidence="3">The sequence shown here is derived from an EMBL/GenBank/DDBJ whole genome shotgun (WGS) entry which is preliminary data.</text>
</comment>
<accession>A0ABW4BQX6</accession>
<proteinExistence type="predicted"/>
<evidence type="ECO:0000313" key="3">
    <source>
        <dbReference type="EMBL" id="MFD1411862.1"/>
    </source>
</evidence>
<dbReference type="SUPFAM" id="SSF47413">
    <property type="entry name" value="lambda repressor-like DNA-binding domains"/>
    <property type="match status" value="1"/>
</dbReference>
<name>A0ABW4BQX6_9LACO</name>
<feature type="domain" description="HTH cro/C1-type" evidence="2">
    <location>
        <begin position="15"/>
        <end position="77"/>
    </location>
</feature>
<dbReference type="PROSITE" id="PS50943">
    <property type="entry name" value="HTH_CROC1"/>
    <property type="match status" value="1"/>
</dbReference>
<dbReference type="Proteomes" id="UP001597191">
    <property type="component" value="Unassembled WGS sequence"/>
</dbReference>
<evidence type="ECO:0000313" key="4">
    <source>
        <dbReference type="Proteomes" id="UP001597191"/>
    </source>
</evidence>
<evidence type="ECO:0000259" key="2">
    <source>
        <dbReference type="PROSITE" id="PS50943"/>
    </source>
</evidence>
<sequence>MNKYQASEAAISRKLQQLRKDSGLKQAAVAQKIHLGNGISRSSISDWENATEHPGRLPSISQLIDLCNLYEVDFDYVLGASDIKSKDKQIMSQTLHLSERSLNLLTKQQTGNFIDYLLTDPLLQEVAQVARQISMNNLIADVLTTSFTAKFAKKVQHLFEDYYFSVFPMDMSAATFQDYLAKKIPAAKIKEPTKFLQDNFLVDGQLFVANRYDHFKQLPKSTQYAAIIASITAISYDYCVSAEAVKRIKQRLSADLNQILENIINQLTTEAQERIRRNLPQATK</sequence>
<dbReference type="InterPro" id="IPR010982">
    <property type="entry name" value="Lambda_DNA-bd_dom_sf"/>
</dbReference>
<dbReference type="PANTHER" id="PTHR46558">
    <property type="entry name" value="TRACRIPTIONAL REGULATORY PROTEIN-RELATED-RELATED"/>
    <property type="match status" value="1"/>
</dbReference>
<dbReference type="InterPro" id="IPR001387">
    <property type="entry name" value="Cro/C1-type_HTH"/>
</dbReference>
<dbReference type="Gene3D" id="1.10.260.40">
    <property type="entry name" value="lambda repressor-like DNA-binding domains"/>
    <property type="match status" value="1"/>
</dbReference>
<dbReference type="PANTHER" id="PTHR46558:SF13">
    <property type="entry name" value="HTH-TYPE TRANSCRIPTIONAL REGULATOR IMMR"/>
    <property type="match status" value="1"/>
</dbReference>
<gene>
    <name evidence="3" type="ORF">ACFQ4R_09725</name>
</gene>
<dbReference type="RefSeq" id="WP_125649723.1">
    <property type="nucleotide sequence ID" value="NZ_JBHTOH010000089.1"/>
</dbReference>
<dbReference type="SMART" id="SM00530">
    <property type="entry name" value="HTH_XRE"/>
    <property type="match status" value="1"/>
</dbReference>
<dbReference type="EMBL" id="JBHTOH010000089">
    <property type="protein sequence ID" value="MFD1411862.1"/>
    <property type="molecule type" value="Genomic_DNA"/>
</dbReference>
<protein>
    <submittedName>
        <fullName evidence="3">Helix-turn-helix domain-containing protein</fullName>
    </submittedName>
</protein>
<reference evidence="4" key="1">
    <citation type="journal article" date="2019" name="Int. J. Syst. Evol. Microbiol.">
        <title>The Global Catalogue of Microorganisms (GCM) 10K type strain sequencing project: providing services to taxonomists for standard genome sequencing and annotation.</title>
        <authorList>
            <consortium name="The Broad Institute Genomics Platform"/>
            <consortium name="The Broad Institute Genome Sequencing Center for Infectious Disease"/>
            <person name="Wu L."/>
            <person name="Ma J."/>
        </authorList>
    </citation>
    <scope>NUCLEOTIDE SEQUENCE [LARGE SCALE GENOMIC DNA]</scope>
    <source>
        <strain evidence="4">CCM 8937</strain>
    </source>
</reference>
<keyword evidence="1" id="KW-0238">DNA-binding</keyword>
<dbReference type="Pfam" id="PF01381">
    <property type="entry name" value="HTH_3"/>
    <property type="match status" value="1"/>
</dbReference>
<evidence type="ECO:0000256" key="1">
    <source>
        <dbReference type="ARBA" id="ARBA00023125"/>
    </source>
</evidence>
<keyword evidence="4" id="KW-1185">Reference proteome</keyword>